<name>M0J6K1_HALMT</name>
<proteinExistence type="predicted"/>
<feature type="transmembrane region" description="Helical" evidence="1">
    <location>
        <begin position="20"/>
        <end position="43"/>
    </location>
</feature>
<gene>
    <name evidence="2" type="ORF">BM92_02105</name>
    <name evidence="3" type="ORF">C439_03433</name>
</gene>
<evidence type="ECO:0000313" key="3">
    <source>
        <dbReference type="EMBL" id="EMA03978.1"/>
    </source>
</evidence>
<keyword evidence="1" id="KW-1133">Transmembrane helix</keyword>
<evidence type="ECO:0000313" key="4">
    <source>
        <dbReference type="Proteomes" id="UP000011603"/>
    </source>
</evidence>
<keyword evidence="4" id="KW-1185">Reference proteome</keyword>
<evidence type="ECO:0000256" key="1">
    <source>
        <dbReference type="SAM" id="Phobius"/>
    </source>
</evidence>
<dbReference type="AlphaFoldDB" id="M0J6K1"/>
<dbReference type="EMBL" id="CP007551">
    <property type="protein sequence ID" value="AHZ21518.1"/>
    <property type="molecule type" value="Genomic_DNA"/>
</dbReference>
<protein>
    <submittedName>
        <fullName evidence="3">Uncharacterized protein</fullName>
    </submittedName>
</protein>
<organism evidence="3 4">
    <name type="scientific">Haloferax mediterranei (strain ATCC 33500 / DSM 1411 / JCM 8866 / NBRC 14739 / NCIMB 2177 / R-4)</name>
    <name type="common">Halobacterium mediterranei</name>
    <dbReference type="NCBI Taxonomy" id="523841"/>
    <lineage>
        <taxon>Archaea</taxon>
        <taxon>Methanobacteriati</taxon>
        <taxon>Methanobacteriota</taxon>
        <taxon>Stenosarchaea group</taxon>
        <taxon>Halobacteria</taxon>
        <taxon>Halobacteriales</taxon>
        <taxon>Haloferacaceae</taxon>
        <taxon>Haloferax</taxon>
    </lineage>
</organism>
<reference evidence="3 4" key="1">
    <citation type="journal article" date="2014" name="PLoS Genet.">
        <title>Phylogenetically driven sequencing of extremely halophilic archaea reveals strategies for static and dynamic osmo-response.</title>
        <authorList>
            <person name="Becker E.A."/>
            <person name="Seitzer P.M."/>
            <person name="Tritt A."/>
            <person name="Larsen D."/>
            <person name="Krusor M."/>
            <person name="Yao A.I."/>
            <person name="Wu D."/>
            <person name="Madern D."/>
            <person name="Eisen J.A."/>
            <person name="Darling A.E."/>
            <person name="Facciotti M.T."/>
        </authorList>
    </citation>
    <scope>NUCLEOTIDE SEQUENCE [LARGE SCALE GENOMIC DNA]</scope>
    <source>
        <strain evidence="3">ATCC 33500</strain>
        <strain evidence="4">ATCC 33500 / DSM 1411 / JCM 8866 / NBRC 14739 / NCIMB 2177 / R-4</strain>
    </source>
</reference>
<accession>M0J6K1</accession>
<dbReference type="EMBL" id="AOLO01000003">
    <property type="protein sequence ID" value="EMA03978.1"/>
    <property type="molecule type" value="Genomic_DNA"/>
</dbReference>
<keyword evidence="1" id="KW-0812">Transmembrane</keyword>
<evidence type="ECO:0000313" key="5">
    <source>
        <dbReference type="Proteomes" id="UP000027075"/>
    </source>
</evidence>
<sequence length="80" mass="8559">MVISGGFMFRVRQVRSCPRIVIAIVATAVVAAVIPAAVNGLWYPGDDSVATEWGPLVHFVVGSAVRYVVMNSWELVSVVA</sequence>
<dbReference type="Proteomes" id="UP000027075">
    <property type="component" value="Chromosome"/>
</dbReference>
<dbReference type="Proteomes" id="UP000011603">
    <property type="component" value="Unassembled WGS sequence"/>
</dbReference>
<reference evidence="2 5" key="2">
    <citation type="submission" date="2014-04" db="EMBL/GenBank/DDBJ databases">
        <title>Transcriptional profiles of Haloferax mediterranei on the basis of nitrogen availability.</title>
        <authorList>
            <person name="Bautista V."/>
        </authorList>
    </citation>
    <scope>NUCLEOTIDE SEQUENCE [LARGE SCALE GENOMIC DNA]</scope>
    <source>
        <strain evidence="2">ATCC 33500</strain>
        <strain evidence="5">ATCC 33500 / DSM 1411 / JCM 8866 / NBRC 14739 / NCIMB 2177 / R-4</strain>
    </source>
</reference>
<dbReference type="PATRIC" id="fig|523841.21.peg.696"/>
<keyword evidence="1" id="KW-0472">Membrane</keyword>
<evidence type="ECO:0000313" key="2">
    <source>
        <dbReference type="EMBL" id="AHZ21518.1"/>
    </source>
</evidence>